<evidence type="ECO:0000256" key="1">
    <source>
        <dbReference type="ARBA" id="ARBA00004651"/>
    </source>
</evidence>
<dbReference type="Proteomes" id="UP000318834">
    <property type="component" value="Unassembled WGS sequence"/>
</dbReference>
<evidence type="ECO:0000313" key="11">
    <source>
        <dbReference type="Proteomes" id="UP000318834"/>
    </source>
</evidence>
<dbReference type="Pfam" id="PF12704">
    <property type="entry name" value="MacB_PCD"/>
    <property type="match status" value="1"/>
</dbReference>
<evidence type="ECO:0000256" key="4">
    <source>
        <dbReference type="ARBA" id="ARBA00022989"/>
    </source>
</evidence>
<dbReference type="EMBL" id="VBAP01000170">
    <property type="protein sequence ID" value="TMI69978.1"/>
    <property type="molecule type" value="Genomic_DNA"/>
</dbReference>
<comment type="subcellular location">
    <subcellularLocation>
        <location evidence="1">Cell membrane</location>
        <topology evidence="1">Multi-pass membrane protein</topology>
    </subcellularLocation>
</comment>
<feature type="domain" description="ABC3 transporter permease C-terminal" evidence="8">
    <location>
        <begin position="157"/>
        <end position="295"/>
    </location>
</feature>
<accession>A0A537IFC8</accession>
<keyword evidence="5 7" id="KW-0472">Membrane</keyword>
<dbReference type="InterPro" id="IPR025857">
    <property type="entry name" value="MacB_PCD"/>
</dbReference>
<comment type="caution">
    <text evidence="10">The sequence shown here is derived from an EMBL/GenBank/DDBJ whole genome shotgun (WGS) entry which is preliminary data.</text>
</comment>
<evidence type="ECO:0000256" key="2">
    <source>
        <dbReference type="ARBA" id="ARBA00022475"/>
    </source>
</evidence>
<dbReference type="PANTHER" id="PTHR30572">
    <property type="entry name" value="MEMBRANE COMPONENT OF TRANSPORTER-RELATED"/>
    <property type="match status" value="1"/>
</dbReference>
<evidence type="ECO:0000256" key="5">
    <source>
        <dbReference type="ARBA" id="ARBA00023136"/>
    </source>
</evidence>
<name>A0A537IFC8_9BACT</name>
<feature type="transmembrane region" description="Helical" evidence="7">
    <location>
        <begin position="157"/>
        <end position="176"/>
    </location>
</feature>
<dbReference type="InterPro" id="IPR003838">
    <property type="entry name" value="ABC3_permease_C"/>
</dbReference>
<evidence type="ECO:0000259" key="9">
    <source>
        <dbReference type="Pfam" id="PF12704"/>
    </source>
</evidence>
<keyword evidence="4 7" id="KW-1133">Transmembrane helix</keyword>
<evidence type="ECO:0000256" key="6">
    <source>
        <dbReference type="ARBA" id="ARBA00038076"/>
    </source>
</evidence>
<evidence type="ECO:0000259" key="8">
    <source>
        <dbReference type="Pfam" id="PF02687"/>
    </source>
</evidence>
<dbReference type="InterPro" id="IPR050250">
    <property type="entry name" value="Macrolide_Exporter_MacB"/>
</dbReference>
<keyword evidence="3 7" id="KW-0812">Transmembrane</keyword>
<comment type="similarity">
    <text evidence="6">Belongs to the ABC-4 integral membrane protein family.</text>
</comment>
<feature type="transmembrane region" description="Helical" evidence="7">
    <location>
        <begin position="265"/>
        <end position="287"/>
    </location>
</feature>
<evidence type="ECO:0000256" key="7">
    <source>
        <dbReference type="SAM" id="Phobius"/>
    </source>
</evidence>
<dbReference type="AlphaFoldDB" id="A0A537IFC8"/>
<dbReference type="PANTHER" id="PTHR30572:SF4">
    <property type="entry name" value="ABC TRANSPORTER PERMEASE YTRF"/>
    <property type="match status" value="1"/>
</dbReference>
<feature type="transmembrane region" description="Helical" evidence="7">
    <location>
        <begin position="204"/>
        <end position="229"/>
    </location>
</feature>
<dbReference type="Pfam" id="PF02687">
    <property type="entry name" value="FtsX"/>
    <property type="match status" value="1"/>
</dbReference>
<organism evidence="10 11">
    <name type="scientific">Candidatus Segetimicrobium genomatis</name>
    <dbReference type="NCBI Taxonomy" id="2569760"/>
    <lineage>
        <taxon>Bacteria</taxon>
        <taxon>Bacillati</taxon>
        <taxon>Candidatus Sysuimicrobiota</taxon>
        <taxon>Candidatus Sysuimicrobiia</taxon>
        <taxon>Candidatus Sysuimicrobiales</taxon>
        <taxon>Candidatus Segetimicrobiaceae</taxon>
        <taxon>Candidatus Segetimicrobium</taxon>
    </lineage>
</organism>
<reference evidence="10 11" key="1">
    <citation type="journal article" date="2019" name="Nat. Microbiol.">
        <title>Mediterranean grassland soil C-N compound turnover is dependent on rainfall and depth, and is mediated by genomically divergent microorganisms.</title>
        <authorList>
            <person name="Diamond S."/>
            <person name="Andeer P.F."/>
            <person name="Li Z."/>
            <person name="Crits-Christoph A."/>
            <person name="Burstein D."/>
            <person name="Anantharaman K."/>
            <person name="Lane K.R."/>
            <person name="Thomas B.C."/>
            <person name="Pan C."/>
            <person name="Northen T.R."/>
            <person name="Banfield J.F."/>
        </authorList>
    </citation>
    <scope>NUCLEOTIDE SEQUENCE [LARGE SCALE GENOMIC DNA]</scope>
    <source>
        <strain evidence="10">NP_8</strain>
    </source>
</reference>
<evidence type="ECO:0000256" key="3">
    <source>
        <dbReference type="ARBA" id="ARBA00022692"/>
    </source>
</evidence>
<dbReference type="GO" id="GO:0005886">
    <property type="term" value="C:plasma membrane"/>
    <property type="evidence" value="ECO:0007669"/>
    <property type="project" value="UniProtKB-SubCell"/>
</dbReference>
<sequence>MRRAAADAGPEVRQFQLADRLRRRPAPPGARCDHVRAGHEGPLLQRERNVVKVGDTITLGKKKFTVIGLATTPLGGQASDIYVKLSQLQALSGRAGRVNTVYVRAKSSQQVGALARHITQTFTGSSVTTAKDLADRVSGSLVDAKNLTNKLGTALEIVGLLAAFLIASLLTLASVTKRIRELGTLKALGWRQWRVVRQVTGESLLQGLLGGALGALVGIAGAALVTAFAPTLKATVAQAAPLAFGPFGQGAVNAGSTAVKLDAPVSLGLIALAVALALVGGLVSGAVGGLRAARLRPADALRHID</sequence>
<feature type="domain" description="MacB-like periplasmic core" evidence="9">
    <location>
        <begin position="52"/>
        <end position="120"/>
    </location>
</feature>
<dbReference type="GO" id="GO:0022857">
    <property type="term" value="F:transmembrane transporter activity"/>
    <property type="evidence" value="ECO:0007669"/>
    <property type="project" value="TreeGrafter"/>
</dbReference>
<gene>
    <name evidence="10" type="ORF">E6H05_14270</name>
</gene>
<proteinExistence type="inferred from homology"/>
<keyword evidence="2" id="KW-1003">Cell membrane</keyword>
<protein>
    <submittedName>
        <fullName evidence="10">ABC transporter permease</fullName>
    </submittedName>
</protein>
<evidence type="ECO:0000313" key="10">
    <source>
        <dbReference type="EMBL" id="TMI69978.1"/>
    </source>
</evidence>